<evidence type="ECO:0000313" key="7">
    <source>
        <dbReference type="EMBL" id="MCY1074335.1"/>
    </source>
</evidence>
<keyword evidence="3 7" id="KW-0418">Kinase</keyword>
<dbReference type="PROSITE" id="PS50011">
    <property type="entry name" value="PROTEIN_KINASE_DOM"/>
    <property type="match status" value="1"/>
</dbReference>
<sequence length="577" mass="62376">MHDEMGGAGGWPLLELGPGERVAGFTLEGKIATGSFGTVFKASRDGRSFAVKLVRLGPRGEREVDALRRAQFPNVVSFLGYSLWPDDEPRFLVLALELVEGRPLDVWVREENPSALELLHRVLLPLAGTLADVHAAGVVHRDVKEANIIMREADGQPVLVDFGAAAYEGARRLTMQLPPGTPEYRSPEALRFARQWEGEPYPFGPGDDLWALGVVLYWLLTRELPFGDRHGPGLVRVILEETPVPPQALNPRVPPALSALCLRMLEKAPEARYADAVALEEALTDAEALADESWRLPLFPGGKVAKRPEQAPALAPVVHARAVRRWWPWAAGLGTAVVVGLLLMVFGRRAPVAEAPALKVASATQRTESTTHTPPQQAVPRQEIASPQTTGDVGLGAAPEASPTPALVAGATTRSEEPAMKKSQTTRSLLAAGCLAGSACAGGPQQRPPPEPAECPPGADATRERFGISIGDTQPTIFPAFEKTRIAVIREGEVTVEMIGTWGRLPHRTRFRGQAIFGAGRVYGRFTQALLPDGGIVPICLEWVSTSGLGWEMEPGSTAKEARIWWDPRVRSTPKFR</sequence>
<organism evidence="7 8">
    <name type="scientific">Archangium lansingense</name>
    <dbReference type="NCBI Taxonomy" id="2995310"/>
    <lineage>
        <taxon>Bacteria</taxon>
        <taxon>Pseudomonadati</taxon>
        <taxon>Myxococcota</taxon>
        <taxon>Myxococcia</taxon>
        <taxon>Myxococcales</taxon>
        <taxon>Cystobacterineae</taxon>
        <taxon>Archangiaceae</taxon>
        <taxon>Archangium</taxon>
    </lineage>
</organism>
<dbReference type="Gene3D" id="1.10.510.10">
    <property type="entry name" value="Transferase(Phosphotransferase) domain 1"/>
    <property type="match status" value="1"/>
</dbReference>
<feature type="region of interest" description="Disordered" evidence="5">
    <location>
        <begin position="360"/>
        <end position="425"/>
    </location>
</feature>
<gene>
    <name evidence="7" type="ORF">OV287_07540</name>
</gene>
<dbReference type="Proteomes" id="UP001207654">
    <property type="component" value="Unassembled WGS sequence"/>
</dbReference>
<evidence type="ECO:0000256" key="4">
    <source>
        <dbReference type="ARBA" id="ARBA00022840"/>
    </source>
</evidence>
<evidence type="ECO:0000256" key="3">
    <source>
        <dbReference type="ARBA" id="ARBA00022777"/>
    </source>
</evidence>
<protein>
    <submittedName>
        <fullName evidence="7">Protein kinase</fullName>
    </submittedName>
</protein>
<dbReference type="EMBL" id="JAPNKA010000001">
    <property type="protein sequence ID" value="MCY1074335.1"/>
    <property type="molecule type" value="Genomic_DNA"/>
</dbReference>
<keyword evidence="1" id="KW-0808">Transferase</keyword>
<dbReference type="GO" id="GO:0016301">
    <property type="term" value="F:kinase activity"/>
    <property type="evidence" value="ECO:0007669"/>
    <property type="project" value="UniProtKB-KW"/>
</dbReference>
<dbReference type="PANTHER" id="PTHR43289:SF6">
    <property type="entry name" value="SERINE_THREONINE-PROTEIN KINASE NEKL-3"/>
    <property type="match status" value="1"/>
</dbReference>
<dbReference type="SMART" id="SM00220">
    <property type="entry name" value="S_TKc"/>
    <property type="match status" value="1"/>
</dbReference>
<proteinExistence type="predicted"/>
<keyword evidence="2" id="KW-0547">Nucleotide-binding</keyword>
<dbReference type="RefSeq" id="WP_267533306.1">
    <property type="nucleotide sequence ID" value="NZ_JAPNKA010000001.1"/>
</dbReference>
<dbReference type="InterPro" id="IPR011009">
    <property type="entry name" value="Kinase-like_dom_sf"/>
</dbReference>
<feature type="compositionally biased region" description="Pro residues" evidence="5">
    <location>
        <begin position="446"/>
        <end position="455"/>
    </location>
</feature>
<dbReference type="PANTHER" id="PTHR43289">
    <property type="entry name" value="MITOGEN-ACTIVATED PROTEIN KINASE KINASE KINASE 20-RELATED"/>
    <property type="match status" value="1"/>
</dbReference>
<evidence type="ECO:0000256" key="1">
    <source>
        <dbReference type="ARBA" id="ARBA00022679"/>
    </source>
</evidence>
<dbReference type="InterPro" id="IPR008271">
    <property type="entry name" value="Ser/Thr_kinase_AS"/>
</dbReference>
<dbReference type="CDD" id="cd14014">
    <property type="entry name" value="STKc_PknB_like"/>
    <property type="match status" value="1"/>
</dbReference>
<evidence type="ECO:0000256" key="2">
    <source>
        <dbReference type="ARBA" id="ARBA00022741"/>
    </source>
</evidence>
<feature type="domain" description="Protein kinase" evidence="6">
    <location>
        <begin position="25"/>
        <end position="284"/>
    </location>
</feature>
<dbReference type="Pfam" id="PF00069">
    <property type="entry name" value="Pkinase"/>
    <property type="match status" value="1"/>
</dbReference>
<evidence type="ECO:0000256" key="5">
    <source>
        <dbReference type="SAM" id="MobiDB-lite"/>
    </source>
</evidence>
<dbReference type="PROSITE" id="PS00108">
    <property type="entry name" value="PROTEIN_KINASE_ST"/>
    <property type="match status" value="1"/>
</dbReference>
<name>A0ABT3ZY57_9BACT</name>
<dbReference type="InterPro" id="IPR000719">
    <property type="entry name" value="Prot_kinase_dom"/>
</dbReference>
<feature type="region of interest" description="Disordered" evidence="5">
    <location>
        <begin position="440"/>
        <end position="463"/>
    </location>
</feature>
<keyword evidence="4" id="KW-0067">ATP-binding</keyword>
<accession>A0ABT3ZY57</accession>
<evidence type="ECO:0000313" key="8">
    <source>
        <dbReference type="Proteomes" id="UP001207654"/>
    </source>
</evidence>
<keyword evidence="8" id="KW-1185">Reference proteome</keyword>
<reference evidence="7 8" key="1">
    <citation type="submission" date="2022-11" db="EMBL/GenBank/DDBJ databases">
        <title>Minimal conservation of predation-associated metabolite biosynthetic gene clusters underscores biosynthetic potential of Myxococcota including descriptions for ten novel species: Archangium lansinium sp. nov., Myxococcus landrumus sp. nov., Nannocystis bai.</title>
        <authorList>
            <person name="Ahearne A."/>
            <person name="Stevens C."/>
            <person name="Phillips K."/>
        </authorList>
    </citation>
    <scope>NUCLEOTIDE SEQUENCE [LARGE SCALE GENOMIC DNA]</scope>
    <source>
        <strain evidence="7 8">MIWBW</strain>
    </source>
</reference>
<comment type="caution">
    <text evidence="7">The sequence shown here is derived from an EMBL/GenBank/DDBJ whole genome shotgun (WGS) entry which is preliminary data.</text>
</comment>
<feature type="compositionally biased region" description="Polar residues" evidence="5">
    <location>
        <begin position="362"/>
        <end position="376"/>
    </location>
</feature>
<evidence type="ECO:0000259" key="6">
    <source>
        <dbReference type="PROSITE" id="PS50011"/>
    </source>
</evidence>
<dbReference type="SUPFAM" id="SSF56112">
    <property type="entry name" value="Protein kinase-like (PK-like)"/>
    <property type="match status" value="1"/>
</dbReference>